<organism evidence="1 2">
    <name type="scientific">Pseudo-nitzschia multistriata</name>
    <dbReference type="NCBI Taxonomy" id="183589"/>
    <lineage>
        <taxon>Eukaryota</taxon>
        <taxon>Sar</taxon>
        <taxon>Stramenopiles</taxon>
        <taxon>Ochrophyta</taxon>
        <taxon>Bacillariophyta</taxon>
        <taxon>Bacillariophyceae</taxon>
        <taxon>Bacillariophycidae</taxon>
        <taxon>Bacillariales</taxon>
        <taxon>Bacillariaceae</taxon>
        <taxon>Pseudo-nitzschia</taxon>
    </lineage>
</organism>
<dbReference type="AlphaFoldDB" id="A0A448Z3J5"/>
<sequence>MTKLVSSRRGSNLLLHNLEENDVVFGTKGNGRNEIFLKVLESHSEQYMQLSKFQKMGLIQQIIREWNGNFYILNSKTNDLHLAKRKDHDLSTTDPSSKKLYTSVRRMMNYVNSKVQRKPQHLTRPTTNLAGTAIIDRTTQIMKVIPTIAIGALNPQVQKGQRMNNEQHCSAPTTDAAAAAAPDRPPTAMTAMDYVRKEHITLPLPGDISSYPTFVPKTINISPLQRSVIMVTPEPSPRSAFLRPPPISPLPLSKPDIPYNNTACTAPLSPEASFSSETIPAQTNNGGSLLSKKQVTTPVVPTTRMQAIEEQGPNAKTTDVPGNLEHSAILALISLGASPSS</sequence>
<evidence type="ECO:0000313" key="1">
    <source>
        <dbReference type="EMBL" id="VEU36570.1"/>
    </source>
</evidence>
<reference evidence="1 2" key="1">
    <citation type="submission" date="2019-01" db="EMBL/GenBank/DDBJ databases">
        <authorList>
            <person name="Ferrante I. M."/>
        </authorList>
    </citation>
    <scope>NUCLEOTIDE SEQUENCE [LARGE SCALE GENOMIC DNA]</scope>
    <source>
        <strain evidence="1 2">B856</strain>
    </source>
</reference>
<keyword evidence="2" id="KW-1185">Reference proteome</keyword>
<dbReference type="OrthoDB" id="47411at2759"/>
<dbReference type="Proteomes" id="UP000291116">
    <property type="component" value="Unassembled WGS sequence"/>
</dbReference>
<proteinExistence type="predicted"/>
<accession>A0A448Z3J5</accession>
<protein>
    <submittedName>
        <fullName evidence="1">Uncharacterized protein</fullName>
    </submittedName>
</protein>
<evidence type="ECO:0000313" key="2">
    <source>
        <dbReference type="Proteomes" id="UP000291116"/>
    </source>
</evidence>
<dbReference type="EMBL" id="CAACVS010000094">
    <property type="protein sequence ID" value="VEU36570.1"/>
    <property type="molecule type" value="Genomic_DNA"/>
</dbReference>
<gene>
    <name evidence="1" type="ORF">PSNMU_V1.4_AUG-EV-PASAV3_0033320</name>
</gene>
<name>A0A448Z3J5_9STRA</name>